<organism evidence="3 4">
    <name type="scientific">Cerrena zonata</name>
    <dbReference type="NCBI Taxonomy" id="2478898"/>
    <lineage>
        <taxon>Eukaryota</taxon>
        <taxon>Fungi</taxon>
        <taxon>Dikarya</taxon>
        <taxon>Basidiomycota</taxon>
        <taxon>Agaricomycotina</taxon>
        <taxon>Agaricomycetes</taxon>
        <taxon>Polyporales</taxon>
        <taxon>Cerrenaceae</taxon>
        <taxon>Cerrena</taxon>
    </lineage>
</organism>
<evidence type="ECO:0000256" key="1">
    <source>
        <dbReference type="SAM" id="Phobius"/>
    </source>
</evidence>
<feature type="domain" description="DUF6534" evidence="2">
    <location>
        <begin position="158"/>
        <end position="260"/>
    </location>
</feature>
<evidence type="ECO:0000259" key="2">
    <source>
        <dbReference type="Pfam" id="PF20152"/>
    </source>
</evidence>
<sequence>MSFEALVDNSFLKCFAIGGILYGITVAQAYHYFRTSREDAAWMKWLASAVIFLETAHMVVYIKQIDYYRGFRSHPFWTITTAYALEIVIEILVNGFYIYRIWMLSKKTPLVIGIVLIFIARIVTFLLWLVGIIISVRSRSEYGRFVKLGFIATTSLVIVINTIIAATMAFYLRQSNAKRPRPHSVVTWLLAYYVNTGAILASLSIAILVTGCITFYVYNFDTFAIQPPGPTVLREFLYAGLWNLFAKVLANSFFAVLNSRLMLRAKMDQPVVIDTNAFVQAQESLGCSSEVSAIRFKIATEAVESTDQM</sequence>
<protein>
    <recommendedName>
        <fullName evidence="2">DUF6534 domain-containing protein</fullName>
    </recommendedName>
</protein>
<feature type="transmembrane region" description="Helical" evidence="1">
    <location>
        <begin position="110"/>
        <end position="136"/>
    </location>
</feature>
<feature type="transmembrane region" description="Helical" evidence="1">
    <location>
        <begin position="148"/>
        <end position="172"/>
    </location>
</feature>
<accession>A0AAW0FUF0</accession>
<feature type="transmembrane region" description="Helical" evidence="1">
    <location>
        <begin position="45"/>
        <end position="64"/>
    </location>
</feature>
<keyword evidence="1" id="KW-1133">Transmembrane helix</keyword>
<dbReference type="AlphaFoldDB" id="A0AAW0FUF0"/>
<proteinExistence type="predicted"/>
<comment type="caution">
    <text evidence="3">The sequence shown here is derived from an EMBL/GenBank/DDBJ whole genome shotgun (WGS) entry which is preliminary data.</text>
</comment>
<dbReference type="Proteomes" id="UP001385951">
    <property type="component" value="Unassembled WGS sequence"/>
</dbReference>
<keyword evidence="4" id="KW-1185">Reference proteome</keyword>
<reference evidence="3 4" key="1">
    <citation type="submission" date="2022-09" db="EMBL/GenBank/DDBJ databases">
        <authorList>
            <person name="Palmer J.M."/>
        </authorList>
    </citation>
    <scope>NUCLEOTIDE SEQUENCE [LARGE SCALE GENOMIC DNA]</scope>
    <source>
        <strain evidence="3 4">DSM 7382</strain>
    </source>
</reference>
<evidence type="ECO:0000313" key="3">
    <source>
        <dbReference type="EMBL" id="KAK7683752.1"/>
    </source>
</evidence>
<name>A0AAW0FUF0_9APHY</name>
<gene>
    <name evidence="3" type="ORF">QCA50_013128</name>
</gene>
<evidence type="ECO:0000313" key="4">
    <source>
        <dbReference type="Proteomes" id="UP001385951"/>
    </source>
</evidence>
<keyword evidence="1" id="KW-0472">Membrane</keyword>
<dbReference type="EMBL" id="JASBNA010000029">
    <property type="protein sequence ID" value="KAK7683752.1"/>
    <property type="molecule type" value="Genomic_DNA"/>
</dbReference>
<feature type="transmembrane region" description="Helical" evidence="1">
    <location>
        <begin position="236"/>
        <end position="257"/>
    </location>
</feature>
<feature type="transmembrane region" description="Helical" evidence="1">
    <location>
        <begin position="192"/>
        <end position="216"/>
    </location>
</feature>
<dbReference type="InterPro" id="IPR045339">
    <property type="entry name" value="DUF6534"/>
</dbReference>
<keyword evidence="1" id="KW-0812">Transmembrane</keyword>
<feature type="transmembrane region" description="Helical" evidence="1">
    <location>
        <begin position="76"/>
        <end position="98"/>
    </location>
</feature>
<dbReference type="Pfam" id="PF20152">
    <property type="entry name" value="DUF6534"/>
    <property type="match status" value="1"/>
</dbReference>
<feature type="transmembrane region" description="Helical" evidence="1">
    <location>
        <begin position="15"/>
        <end position="33"/>
    </location>
</feature>